<accession>A0A940YG89</accession>
<keyword evidence="3" id="KW-1185">Reference proteome</keyword>
<evidence type="ECO:0000313" key="3">
    <source>
        <dbReference type="Proteomes" id="UP000676246"/>
    </source>
</evidence>
<evidence type="ECO:0008006" key="4">
    <source>
        <dbReference type="Google" id="ProtNLM"/>
    </source>
</evidence>
<protein>
    <recommendedName>
        <fullName evidence="4">HAF repeat-containing protein</fullName>
    </recommendedName>
</protein>
<gene>
    <name evidence="2" type="ORF">KAK03_19980</name>
</gene>
<evidence type="ECO:0000256" key="1">
    <source>
        <dbReference type="SAM" id="SignalP"/>
    </source>
</evidence>
<feature type="chain" id="PRO_5037923864" description="HAF repeat-containing protein" evidence="1">
    <location>
        <begin position="22"/>
        <end position="337"/>
    </location>
</feature>
<sequence>MHTPALAAAALLALLAPQAQAAARYSALDITPAGTVSCQPAAVNGSGQVVGTTMLSPAGPARGFVTGPNGVGARLVDTLGGSHSRLQGLNDRGVAVGQASVAGDTAEQAIVVAAGASVPTPIGQAGRSSYATALSAKGRVVGGALDPTDGLYHGFLTSGSRYRPQSLAAGTTPMGVLADGTVAGAIDQPGGGSRAFITGPDGQGMTLLGTLGGHTTFALGMNKSGVLVGFAGNADGSAHHAFVTDPGGGQLRDLGVPGLFALAQNLNSKGKVVGFYTDDWSRLYAFVATIGGTWKTLDSLVTLPDGATLTQAWGINDAGQISASGSDGRCYLLTPLP</sequence>
<dbReference type="Proteomes" id="UP000676246">
    <property type="component" value="Unassembled WGS sequence"/>
</dbReference>
<dbReference type="RefSeq" id="WP_210856465.1">
    <property type="nucleotide sequence ID" value="NZ_JAGQDD010000019.1"/>
</dbReference>
<feature type="signal peptide" evidence="1">
    <location>
        <begin position="1"/>
        <end position="21"/>
    </location>
</feature>
<dbReference type="AlphaFoldDB" id="A0A940YG89"/>
<keyword evidence="1" id="KW-0732">Signal</keyword>
<comment type="caution">
    <text evidence="2">The sequence shown here is derived from an EMBL/GenBank/DDBJ whole genome shotgun (WGS) entry which is preliminary data.</text>
</comment>
<name>A0A940YG89_9BURK</name>
<reference evidence="2 3" key="1">
    <citation type="submission" date="2021-04" db="EMBL/GenBank/DDBJ databases">
        <title>The genome sequence of Ideonella sp. 3Y2.</title>
        <authorList>
            <person name="Liu Y."/>
        </authorList>
    </citation>
    <scope>NUCLEOTIDE SEQUENCE [LARGE SCALE GENOMIC DNA]</scope>
    <source>
        <strain evidence="2 3">3Y2</strain>
    </source>
</reference>
<organism evidence="2 3">
    <name type="scientific">Ideonella alba</name>
    <dbReference type="NCBI Taxonomy" id="2824118"/>
    <lineage>
        <taxon>Bacteria</taxon>
        <taxon>Pseudomonadati</taxon>
        <taxon>Pseudomonadota</taxon>
        <taxon>Betaproteobacteria</taxon>
        <taxon>Burkholderiales</taxon>
        <taxon>Sphaerotilaceae</taxon>
        <taxon>Ideonella</taxon>
    </lineage>
</organism>
<dbReference type="EMBL" id="JAGQDD010000019">
    <property type="protein sequence ID" value="MBQ0932756.1"/>
    <property type="molecule type" value="Genomic_DNA"/>
</dbReference>
<evidence type="ECO:0000313" key="2">
    <source>
        <dbReference type="EMBL" id="MBQ0932756.1"/>
    </source>
</evidence>
<proteinExistence type="predicted"/>